<keyword evidence="1" id="KW-1133">Transmembrane helix</keyword>
<evidence type="ECO:0008006" key="4">
    <source>
        <dbReference type="Google" id="ProtNLM"/>
    </source>
</evidence>
<accession>A0AAD4LHN7</accession>
<protein>
    <recommendedName>
        <fullName evidence="4">Transmembrane protein</fullName>
    </recommendedName>
</protein>
<dbReference type="EMBL" id="JAKELL010000027">
    <property type="protein sequence ID" value="KAH8991252.1"/>
    <property type="molecule type" value="Genomic_DNA"/>
</dbReference>
<dbReference type="AlphaFoldDB" id="A0AAD4LHN7"/>
<sequence>MVDWHDPTVIILDYFNLTKLLHALGSAYIWETVMTAGFELNVLRGKQPYRWTIWIYLGTRYSCLLMFIVFFIHNDSGHVPCQPFIIANYALSYVSWAFASLIIVLRIIAIWDRNIIVSLVAVSTLSAGLGLNIRTLTKIESTYNSAFKACLVLKTDSGLVGAAAILAADIILLMIMLIGLLRHAHGSSIGIWNLLYKQCIIWIILAAVVEIPPLVFYILDLNDAWNQMFSSGAVAFLSVCAARMYRSLSKHGSLTEYSSDPPQFFAGLPLSNYRRREAHGVHSTIHFRTAGTATQSDRVATEPFMFVPAEQIHLESVPGASNTTFVVPAKTKSKDIPVYRLSWHRPG</sequence>
<feature type="transmembrane region" description="Helical" evidence="1">
    <location>
        <begin position="199"/>
        <end position="219"/>
    </location>
</feature>
<dbReference type="Proteomes" id="UP001201163">
    <property type="component" value="Unassembled WGS sequence"/>
</dbReference>
<name>A0AAD4LHN7_9AGAM</name>
<evidence type="ECO:0000256" key="1">
    <source>
        <dbReference type="SAM" id="Phobius"/>
    </source>
</evidence>
<feature type="transmembrane region" description="Helical" evidence="1">
    <location>
        <begin position="157"/>
        <end position="178"/>
    </location>
</feature>
<feature type="transmembrane region" description="Helical" evidence="1">
    <location>
        <begin position="115"/>
        <end position="137"/>
    </location>
</feature>
<keyword evidence="3" id="KW-1185">Reference proteome</keyword>
<keyword evidence="1" id="KW-0812">Transmembrane</keyword>
<organism evidence="2 3">
    <name type="scientific">Lactarius akahatsu</name>
    <dbReference type="NCBI Taxonomy" id="416441"/>
    <lineage>
        <taxon>Eukaryota</taxon>
        <taxon>Fungi</taxon>
        <taxon>Dikarya</taxon>
        <taxon>Basidiomycota</taxon>
        <taxon>Agaricomycotina</taxon>
        <taxon>Agaricomycetes</taxon>
        <taxon>Russulales</taxon>
        <taxon>Russulaceae</taxon>
        <taxon>Lactarius</taxon>
    </lineage>
</organism>
<feature type="transmembrane region" description="Helical" evidence="1">
    <location>
        <begin position="20"/>
        <end position="41"/>
    </location>
</feature>
<proteinExistence type="predicted"/>
<evidence type="ECO:0000313" key="2">
    <source>
        <dbReference type="EMBL" id="KAH8991252.1"/>
    </source>
</evidence>
<feature type="transmembrane region" description="Helical" evidence="1">
    <location>
        <begin position="225"/>
        <end position="245"/>
    </location>
</feature>
<evidence type="ECO:0000313" key="3">
    <source>
        <dbReference type="Proteomes" id="UP001201163"/>
    </source>
</evidence>
<comment type="caution">
    <text evidence="2">The sequence shown here is derived from an EMBL/GenBank/DDBJ whole genome shotgun (WGS) entry which is preliminary data.</text>
</comment>
<feature type="transmembrane region" description="Helical" evidence="1">
    <location>
        <begin position="84"/>
        <end position="108"/>
    </location>
</feature>
<feature type="transmembrane region" description="Helical" evidence="1">
    <location>
        <begin position="53"/>
        <end position="72"/>
    </location>
</feature>
<gene>
    <name evidence="2" type="ORF">EDB92DRAFT_1861745</name>
</gene>
<reference evidence="2" key="1">
    <citation type="submission" date="2022-01" db="EMBL/GenBank/DDBJ databases">
        <title>Comparative genomics reveals a dynamic genome evolution in the ectomycorrhizal milk-cap (Lactarius) mushrooms.</title>
        <authorList>
            <consortium name="DOE Joint Genome Institute"/>
            <person name="Lebreton A."/>
            <person name="Tang N."/>
            <person name="Kuo A."/>
            <person name="LaButti K."/>
            <person name="Drula E."/>
            <person name="Barry K."/>
            <person name="Clum A."/>
            <person name="Lipzen A."/>
            <person name="Mousain D."/>
            <person name="Ng V."/>
            <person name="Wang R."/>
            <person name="Wang X."/>
            <person name="Dai Y."/>
            <person name="Henrissat B."/>
            <person name="Grigoriev I.V."/>
            <person name="Guerin-Laguette A."/>
            <person name="Yu F."/>
            <person name="Martin F.M."/>
        </authorList>
    </citation>
    <scope>NUCLEOTIDE SEQUENCE</scope>
    <source>
        <strain evidence="2">QP</strain>
    </source>
</reference>
<keyword evidence="1" id="KW-0472">Membrane</keyword>